<dbReference type="SMART" id="SM00882">
    <property type="entry name" value="CoA_trans"/>
    <property type="match status" value="2"/>
</dbReference>
<dbReference type="PROSITE" id="PS01274">
    <property type="entry name" value="COA_TRANSF_2"/>
    <property type="match status" value="1"/>
</dbReference>
<evidence type="ECO:0000256" key="1">
    <source>
        <dbReference type="ARBA" id="ARBA00007154"/>
    </source>
</evidence>
<dbReference type="STRING" id="1447883.A0A2B7WJZ9"/>
<keyword evidence="3" id="KW-0496">Mitochondrion</keyword>
<keyword evidence="2 3" id="KW-0808">Transferase</keyword>
<name>A0A2B7WJZ9_POLH7</name>
<accession>A0A2B7WJZ9</accession>
<dbReference type="PANTHER" id="PTHR13707">
    <property type="entry name" value="KETOACID-COENZYME A TRANSFERASE"/>
    <property type="match status" value="1"/>
</dbReference>
<dbReference type="FunFam" id="3.40.1080.10:FF:000001">
    <property type="entry name" value="Succinyl-coa:3-ketoacid-coenzyme a transferase subunit b"/>
    <property type="match status" value="1"/>
</dbReference>
<comment type="pathway">
    <text evidence="3">Ketone metabolism; succinyl-CoA degradation; acetoacetyl-CoA from succinyl-CoA: step 1/1.</text>
</comment>
<dbReference type="Gene3D" id="3.40.1080.10">
    <property type="entry name" value="Glutaconate Coenzyme A-transferase"/>
    <property type="match status" value="2"/>
</dbReference>
<dbReference type="InterPro" id="IPR012792">
    <property type="entry name" value="3-oxoacid_CoA-transf_A"/>
</dbReference>
<dbReference type="UniPathway" id="UPA00929">
    <property type="reaction ID" value="UER00894"/>
</dbReference>
<evidence type="ECO:0000256" key="2">
    <source>
        <dbReference type="ARBA" id="ARBA00022679"/>
    </source>
</evidence>
<dbReference type="InterPro" id="IPR004164">
    <property type="entry name" value="CoA_transf_AS"/>
</dbReference>
<protein>
    <recommendedName>
        <fullName evidence="3">Succinyl-CoA:3-ketoacid-coenzyme A transferase</fullName>
        <ecNumber evidence="3">2.8.3.5</ecNumber>
    </recommendedName>
</protein>
<dbReference type="InterPro" id="IPR014388">
    <property type="entry name" value="3-oxoacid_CoA-transferase"/>
</dbReference>
<dbReference type="GO" id="GO:0046952">
    <property type="term" value="P:ketone body catabolic process"/>
    <property type="evidence" value="ECO:0007669"/>
    <property type="project" value="InterPro"/>
</dbReference>
<evidence type="ECO:0000313" key="6">
    <source>
        <dbReference type="Proteomes" id="UP000224634"/>
    </source>
</evidence>
<dbReference type="AlphaFoldDB" id="A0A2B7WJZ9"/>
<dbReference type="EMBL" id="PDNA01000343">
    <property type="protein sequence ID" value="PGG96837.1"/>
    <property type="molecule type" value="Genomic_DNA"/>
</dbReference>
<sequence length="519" mass="55632">MTIRTATSCLRVARQFSSDPVKHQRFLARAFSSTPRRFEINKVLPSATEALKDMKSNSTVLAGGFGLCGVPDTLINAVHATPSITGLTAVSNNAGVDGAGLGLLLASGQIKKMVASYVGENKTFERKYISGEIELELTPQGTLAERCRAGGAGIPAFYTPAAFGTVVQTGELPLKHNADGTVAQYGEPRDVKVFDGKSYVMEESIKGDYAFVKAWKADKLGNCQFRFAAHNFNGAMGRNAKMTIVEAEHIVEVGEIEPAAVHLPGIYVKRVIQSQTEKNIEKRVFAKEEGADMSALGKGDTASKRERIVRRAAKEFKNGMYANLGIGMPMLAPTFVDPSVEVTLQSENGILGLGPYPKQGQEDPDLINAGKETVTLAPGASCFGSDESFGMIRAGRIDLTILGAMQVSAKGDLANWMLPGKIKGFGGAMDLVSNPSQTKVVVTMEHTDKKGGPKILKQCEFPLTGRSCVSRIITELCVFDVDFTNGLTLIELADGVTVEEVKAKTEAPFKVADDIKPML</sequence>
<proteinExistence type="inferred from homology"/>
<dbReference type="Pfam" id="PF01144">
    <property type="entry name" value="CoA_trans"/>
    <property type="match status" value="2"/>
</dbReference>
<evidence type="ECO:0000256" key="3">
    <source>
        <dbReference type="PIRNR" id="PIRNR000858"/>
    </source>
</evidence>
<dbReference type="InterPro" id="IPR012791">
    <property type="entry name" value="3-oxoacid_CoA-transf_B"/>
</dbReference>
<dbReference type="EC" id="2.8.3.5" evidence="3"/>
<gene>
    <name evidence="5" type="ORF">AJ80_09771</name>
</gene>
<dbReference type="NCBIfam" id="TIGR02429">
    <property type="entry name" value="pcaI_scoA_fam"/>
    <property type="match status" value="1"/>
</dbReference>
<comment type="similarity">
    <text evidence="1 3">Belongs to the 3-oxoacid CoA-transferase family.</text>
</comment>
<dbReference type="PANTHER" id="PTHR13707:SF23">
    <property type="entry name" value="SUCCINYL-COA:3-KETOACID-COENZYME A TRANSFERASE"/>
    <property type="match status" value="1"/>
</dbReference>
<dbReference type="InterPro" id="IPR037171">
    <property type="entry name" value="NagB/RpiA_transferase-like"/>
</dbReference>
<feature type="active site" description="5-glutamyl coenzyme A thioester intermediate" evidence="4">
    <location>
        <position position="347"/>
    </location>
</feature>
<dbReference type="SUPFAM" id="SSF100950">
    <property type="entry name" value="NagB/RpiA/CoA transferase-like"/>
    <property type="match status" value="2"/>
</dbReference>
<dbReference type="NCBIfam" id="TIGR02428">
    <property type="entry name" value="pcaJ_scoB_fam"/>
    <property type="match status" value="1"/>
</dbReference>
<dbReference type="PIRSF" id="PIRSF000858">
    <property type="entry name" value="SCOT-t"/>
    <property type="match status" value="1"/>
</dbReference>
<dbReference type="GO" id="GO:0008260">
    <property type="term" value="F:succinyl-CoA:3-oxo-acid CoA-transferase activity"/>
    <property type="evidence" value="ECO:0007669"/>
    <property type="project" value="UniProtKB-EC"/>
</dbReference>
<dbReference type="InterPro" id="IPR004165">
    <property type="entry name" value="CoA_trans_fam_I"/>
</dbReference>
<organism evidence="5 6">
    <name type="scientific">Polytolypa hystricis (strain UAMH7299)</name>
    <dbReference type="NCBI Taxonomy" id="1447883"/>
    <lineage>
        <taxon>Eukaryota</taxon>
        <taxon>Fungi</taxon>
        <taxon>Dikarya</taxon>
        <taxon>Ascomycota</taxon>
        <taxon>Pezizomycotina</taxon>
        <taxon>Eurotiomycetes</taxon>
        <taxon>Eurotiomycetidae</taxon>
        <taxon>Onygenales</taxon>
        <taxon>Onygenales incertae sedis</taxon>
        <taxon>Polytolypa</taxon>
    </lineage>
</organism>
<comment type="function">
    <text evidence="3">Key enzyme for ketone body catabolism. Transfers the CoA moiety from succinate to acetoacetate. Formation of the enzyme-CoA intermediate proceeds via an unstable anhydride species formed between the carboxylate groups of the enzyme and substrate.</text>
</comment>
<dbReference type="Proteomes" id="UP000224634">
    <property type="component" value="Unassembled WGS sequence"/>
</dbReference>
<comment type="caution">
    <text evidence="5">The sequence shown here is derived from an EMBL/GenBank/DDBJ whole genome shotgun (WGS) entry which is preliminary data.</text>
</comment>
<reference evidence="5 6" key="1">
    <citation type="submission" date="2017-10" db="EMBL/GenBank/DDBJ databases">
        <title>Comparative genomics in systemic dimorphic fungi from Ajellomycetaceae.</title>
        <authorList>
            <person name="Munoz J.F."/>
            <person name="Mcewen J.G."/>
            <person name="Clay O.K."/>
            <person name="Cuomo C.A."/>
        </authorList>
    </citation>
    <scope>NUCLEOTIDE SEQUENCE [LARGE SCALE GENOMIC DNA]</scope>
    <source>
        <strain evidence="5 6">UAMH7299</strain>
    </source>
</reference>
<comment type="catalytic activity">
    <reaction evidence="3">
        <text>a 3-oxo acid + succinyl-CoA = a 3-oxoacyl-CoA + succinate</text>
        <dbReference type="Rhea" id="RHEA:24564"/>
        <dbReference type="ChEBI" id="CHEBI:30031"/>
        <dbReference type="ChEBI" id="CHEBI:35973"/>
        <dbReference type="ChEBI" id="CHEBI:57292"/>
        <dbReference type="ChEBI" id="CHEBI:90726"/>
        <dbReference type="EC" id="2.8.3.5"/>
    </reaction>
</comment>
<dbReference type="OrthoDB" id="1933379at2759"/>
<keyword evidence="6" id="KW-1185">Reference proteome</keyword>
<evidence type="ECO:0000256" key="4">
    <source>
        <dbReference type="PIRSR" id="PIRSR000858-1"/>
    </source>
</evidence>
<evidence type="ECO:0000313" key="5">
    <source>
        <dbReference type="EMBL" id="PGG96837.1"/>
    </source>
</evidence>